<protein>
    <submittedName>
        <fullName evidence="2">Uncharacterized protein</fullName>
    </submittedName>
</protein>
<proteinExistence type="predicted"/>
<reference evidence="2 3" key="1">
    <citation type="journal article" date="2011" name="Stand. Genomic Sci.">
        <title>Complete genome sequence of the halophilic and highly halotolerant Chromohalobacter salexigens type strain (1H11(T)).</title>
        <authorList>
            <person name="Copeland A."/>
            <person name="O'Connor K."/>
            <person name="Lucas S."/>
            <person name="Lapidus A."/>
            <person name="Berry K.W."/>
            <person name="Detter J.C."/>
            <person name="Del Rio T.G."/>
            <person name="Hammon N."/>
            <person name="Dalin E."/>
            <person name="Tice H."/>
            <person name="Pitluck S."/>
            <person name="Bruce D."/>
            <person name="Goodwin L."/>
            <person name="Han C."/>
            <person name="Tapia R."/>
            <person name="Saunders E."/>
            <person name="Schmutz J."/>
            <person name="Brettin T."/>
            <person name="Larimer F."/>
            <person name="Land M."/>
            <person name="Hauser L."/>
            <person name="Vargas C."/>
            <person name="Nieto J.J."/>
            <person name="Kyrpides N.C."/>
            <person name="Ivanova N."/>
            <person name="Goker M."/>
            <person name="Klenk H.P."/>
            <person name="Csonka L.N."/>
            <person name="Woyke T."/>
        </authorList>
    </citation>
    <scope>NUCLEOTIDE SEQUENCE [LARGE SCALE GENOMIC DNA]</scope>
    <source>
        <strain evidence="3">ATCC BAA-138 / DSM 3043 / CIP 106854 / NCIMB 13768 / 1H11</strain>
    </source>
</reference>
<dbReference type="Proteomes" id="UP000000239">
    <property type="component" value="Chromosome"/>
</dbReference>
<evidence type="ECO:0000313" key="2">
    <source>
        <dbReference type="EMBL" id="ABE58075.1"/>
    </source>
</evidence>
<evidence type="ECO:0000256" key="1">
    <source>
        <dbReference type="SAM" id="Phobius"/>
    </source>
</evidence>
<keyword evidence="1" id="KW-0812">Transmembrane</keyword>
<gene>
    <name evidence="2" type="ordered locus">Csal_0714</name>
</gene>
<organism evidence="2 3">
    <name type="scientific">Chromohalobacter israelensis (strain ATCC BAA-138 / DSM 3043 / CIP 106854 / NCIMB 13768 / 1H11)</name>
    <name type="common">Chromohalobacter salexigens</name>
    <dbReference type="NCBI Taxonomy" id="290398"/>
    <lineage>
        <taxon>Bacteria</taxon>
        <taxon>Pseudomonadati</taxon>
        <taxon>Pseudomonadota</taxon>
        <taxon>Gammaproteobacteria</taxon>
        <taxon>Oceanospirillales</taxon>
        <taxon>Halomonadaceae</taxon>
        <taxon>Chromohalobacter</taxon>
    </lineage>
</organism>
<dbReference type="EMBL" id="CP000285">
    <property type="protein sequence ID" value="ABE58075.1"/>
    <property type="molecule type" value="Genomic_DNA"/>
</dbReference>
<keyword evidence="3" id="KW-1185">Reference proteome</keyword>
<feature type="transmembrane region" description="Helical" evidence="1">
    <location>
        <begin position="16"/>
        <end position="35"/>
    </location>
</feature>
<accession>Q1QZN3</accession>
<name>Q1QZN3_CHRI1</name>
<dbReference type="HOGENOM" id="CLU_2492233_0_0_6"/>
<dbReference type="AlphaFoldDB" id="Q1QZN3"/>
<keyword evidence="1" id="KW-1133">Transmembrane helix</keyword>
<keyword evidence="1" id="KW-0472">Membrane</keyword>
<dbReference type="KEGG" id="csa:Csal_0714"/>
<evidence type="ECO:0000313" key="3">
    <source>
        <dbReference type="Proteomes" id="UP000000239"/>
    </source>
</evidence>
<sequence>MTGTPGVIDRETARAVLNRFPLLALYIAIGVPVFLKTTKNNNLQTCQPDHSRPLPIFAAHGARLAANNVAIPQRDMTENLLIQQNQ</sequence>